<keyword evidence="1" id="KW-1133">Transmembrane helix</keyword>
<evidence type="ECO:0000313" key="3">
    <source>
        <dbReference type="Proteomes" id="UP000271256"/>
    </source>
</evidence>
<evidence type="ECO:0000313" key="2">
    <source>
        <dbReference type="EMBL" id="RKO68024.1"/>
    </source>
</evidence>
<keyword evidence="1" id="KW-0472">Membrane</keyword>
<proteinExistence type="predicted"/>
<protein>
    <recommendedName>
        <fullName evidence="4">DUF1640 domain-containing protein</fullName>
    </recommendedName>
</protein>
<dbReference type="OrthoDB" id="1808496at2"/>
<sequence>MEAKREVAATGEQSPEVPPHWFLYLMERMDRMENNLRSEFRQELGGIRQEFNGLKQEVNDIRQEMHGIYRWSIGLLVTMLLGFGGIIATLAVTLR</sequence>
<gene>
    <name evidence="2" type="ORF">D7024_01305</name>
</gene>
<name>A0A494X5H2_9FIRM</name>
<accession>A0A494X5H2</accession>
<evidence type="ECO:0000256" key="1">
    <source>
        <dbReference type="SAM" id="Phobius"/>
    </source>
</evidence>
<dbReference type="RefSeq" id="WP_121452407.1">
    <property type="nucleotide sequence ID" value="NZ_RBWE01000001.1"/>
</dbReference>
<dbReference type="Proteomes" id="UP000271256">
    <property type="component" value="Unassembled WGS sequence"/>
</dbReference>
<dbReference type="EMBL" id="RBWE01000001">
    <property type="protein sequence ID" value="RKO68024.1"/>
    <property type="molecule type" value="Genomic_DNA"/>
</dbReference>
<reference evidence="2 3" key="1">
    <citation type="submission" date="2018-10" db="EMBL/GenBank/DDBJ databases">
        <authorList>
            <person name="Grouzdev D.S."/>
            <person name="Krutkina M.S."/>
            <person name="Tourova T.P."/>
            <person name="Nazina T.N."/>
        </authorList>
    </citation>
    <scope>NUCLEOTIDE SEQUENCE [LARGE SCALE GENOMIC DNA]</scope>
    <source>
        <strain evidence="2 3">435</strain>
    </source>
</reference>
<keyword evidence="1" id="KW-0812">Transmembrane</keyword>
<dbReference type="AlphaFoldDB" id="A0A494X5H2"/>
<evidence type="ECO:0008006" key="4">
    <source>
        <dbReference type="Google" id="ProtNLM"/>
    </source>
</evidence>
<organism evidence="2 3">
    <name type="scientific">Desulfofundulus salinus</name>
    <dbReference type="NCBI Taxonomy" id="2419843"/>
    <lineage>
        <taxon>Bacteria</taxon>
        <taxon>Bacillati</taxon>
        <taxon>Bacillota</taxon>
        <taxon>Clostridia</taxon>
        <taxon>Eubacteriales</taxon>
        <taxon>Peptococcaceae</taxon>
        <taxon>Desulfofundulus</taxon>
    </lineage>
</organism>
<comment type="caution">
    <text evidence="2">The sequence shown here is derived from an EMBL/GenBank/DDBJ whole genome shotgun (WGS) entry which is preliminary data.</text>
</comment>
<keyword evidence="3" id="KW-1185">Reference proteome</keyword>
<feature type="transmembrane region" description="Helical" evidence="1">
    <location>
        <begin position="71"/>
        <end position="94"/>
    </location>
</feature>